<evidence type="ECO:0000313" key="2">
    <source>
        <dbReference type="Proteomes" id="UP001165292"/>
    </source>
</evidence>
<accession>A0AA42BEI1</accession>
<dbReference type="Proteomes" id="UP001165292">
    <property type="component" value="Unassembled WGS sequence"/>
</dbReference>
<evidence type="ECO:0000313" key="1">
    <source>
        <dbReference type="EMBL" id="MCO7546431.1"/>
    </source>
</evidence>
<protein>
    <recommendedName>
        <fullName evidence="3">TniQ protein</fullName>
    </recommendedName>
</protein>
<proteinExistence type="predicted"/>
<evidence type="ECO:0008006" key="3">
    <source>
        <dbReference type="Google" id="ProtNLM"/>
    </source>
</evidence>
<dbReference type="RefSeq" id="WP_138412860.1">
    <property type="nucleotide sequence ID" value="NZ_DALYSU010000002.1"/>
</dbReference>
<gene>
    <name evidence="1" type="ORF">NJF43_16875</name>
</gene>
<name>A0AA42BEI1_9GAMM</name>
<reference evidence="1" key="1">
    <citation type="submission" date="2022-06" db="EMBL/GenBank/DDBJ databases">
        <title>Detection of beta-lactamases in bacteria of animal origin.</title>
        <authorList>
            <person name="Mlynarcik P."/>
            <person name="Zdarska V."/>
            <person name="Chudobova H."/>
            <person name="Prochazkova P."/>
            <person name="Hricova K."/>
            <person name="Mezerova K."/>
            <person name="Bardon J."/>
            <person name="Dolejska M."/>
            <person name="Sukkar I."/>
            <person name="Kolar M."/>
        </authorList>
    </citation>
    <scope>NUCLEOTIDE SEQUENCE</scope>
    <source>
        <strain evidence="1">S 300-3</strain>
    </source>
</reference>
<sequence length="314" mass="36108">MAERPLHWWEGLEFRSADPDVDFFSASQRLGEGREDINPEWLSVYFGLRNGTAVEWSYRRFFCPDCLRNDVANGHLPIWRKSWCYSHSCICSMHKKELVALSDASRYSKAWDAFVQECNSVSRSNVAEDPWFSRFRSTTLMKIEHFLTGSRASRRYIVVDLFNKLFCIFLQAPFHGGRGGSARIHFQTERGMRFSDPTSFEQSIFKGASIADPPSRFGSMIFAASLLDIIPYSRFLMFIEACEDAKIGLLISRDLHRAAAFPYVDGAGYRALHRYLGGFPRKDFPLLDRHLQLQEVRYAREGVLGLHLFGTVLD</sequence>
<organism evidence="1 2">
    <name type="scientific">Stutzerimonas nitrititolerans</name>
    <dbReference type="NCBI Taxonomy" id="2482751"/>
    <lineage>
        <taxon>Bacteria</taxon>
        <taxon>Pseudomonadati</taxon>
        <taxon>Pseudomonadota</taxon>
        <taxon>Gammaproteobacteria</taxon>
        <taxon>Pseudomonadales</taxon>
        <taxon>Pseudomonadaceae</taxon>
        <taxon>Stutzerimonas</taxon>
    </lineage>
</organism>
<comment type="caution">
    <text evidence="1">The sequence shown here is derived from an EMBL/GenBank/DDBJ whole genome shotgun (WGS) entry which is preliminary data.</text>
</comment>
<dbReference type="AlphaFoldDB" id="A0AA42BEI1"/>
<dbReference type="EMBL" id="JAMYBS010000025">
    <property type="protein sequence ID" value="MCO7546431.1"/>
    <property type="molecule type" value="Genomic_DNA"/>
</dbReference>
<dbReference type="GeneID" id="84611474"/>